<feature type="domain" description="Response regulatory" evidence="3">
    <location>
        <begin position="1"/>
        <end position="63"/>
    </location>
</feature>
<keyword evidence="1" id="KW-0597">Phosphoprotein</keyword>
<dbReference type="SUPFAM" id="SSF52172">
    <property type="entry name" value="CheY-like"/>
    <property type="match status" value="1"/>
</dbReference>
<dbReference type="InterPro" id="IPR011006">
    <property type="entry name" value="CheY-like_superfamily"/>
</dbReference>
<dbReference type="GO" id="GO:0000160">
    <property type="term" value="P:phosphorelay signal transduction system"/>
    <property type="evidence" value="ECO:0007669"/>
    <property type="project" value="UniProtKB-KW"/>
</dbReference>
<organism evidence="4">
    <name type="scientific">hydrothermal vent metagenome</name>
    <dbReference type="NCBI Taxonomy" id="652676"/>
    <lineage>
        <taxon>unclassified sequences</taxon>
        <taxon>metagenomes</taxon>
        <taxon>ecological metagenomes</taxon>
    </lineage>
</organism>
<reference evidence="4" key="1">
    <citation type="submission" date="2018-06" db="EMBL/GenBank/DDBJ databases">
        <authorList>
            <person name="Zhirakovskaya E."/>
        </authorList>
    </citation>
    <scope>NUCLEOTIDE SEQUENCE</scope>
</reference>
<dbReference type="AlphaFoldDB" id="A0A3B1BKW5"/>
<dbReference type="PANTHER" id="PTHR45339:SF1">
    <property type="entry name" value="HYBRID SIGNAL TRANSDUCTION HISTIDINE KINASE J"/>
    <property type="match status" value="1"/>
</dbReference>
<proteinExistence type="predicted"/>
<dbReference type="InterPro" id="IPR001789">
    <property type="entry name" value="Sig_transdc_resp-reg_receiver"/>
</dbReference>
<sequence>MLVMGGLEATQQLRKQDYSIPIIALTANTMIRDQEHCMAAGCNAFLAKPIEQDKFYKILDTYLQKSDSSVNPSALFTECDPDDHILMNMVNQFIDGLGQRLLRARQYTDKLDWVGRTKT</sequence>
<dbReference type="Gene3D" id="3.40.50.2300">
    <property type="match status" value="1"/>
</dbReference>
<dbReference type="EMBL" id="UOFY01000066">
    <property type="protein sequence ID" value="VAX11280.1"/>
    <property type="molecule type" value="Genomic_DNA"/>
</dbReference>
<protein>
    <recommendedName>
        <fullName evidence="3">Response regulatory domain-containing protein</fullName>
    </recommendedName>
</protein>
<evidence type="ECO:0000259" key="3">
    <source>
        <dbReference type="PROSITE" id="PS50110"/>
    </source>
</evidence>
<evidence type="ECO:0000256" key="2">
    <source>
        <dbReference type="ARBA" id="ARBA00023012"/>
    </source>
</evidence>
<dbReference type="Pfam" id="PF00072">
    <property type="entry name" value="Response_reg"/>
    <property type="match status" value="1"/>
</dbReference>
<keyword evidence="2" id="KW-0902">Two-component regulatory system</keyword>
<accession>A0A3B1BKW5</accession>
<dbReference type="CDD" id="cd17546">
    <property type="entry name" value="REC_hyHK_CKI1_RcsC-like"/>
    <property type="match status" value="1"/>
</dbReference>
<dbReference type="PROSITE" id="PS50110">
    <property type="entry name" value="RESPONSE_REGULATORY"/>
    <property type="match status" value="1"/>
</dbReference>
<evidence type="ECO:0000256" key="1">
    <source>
        <dbReference type="ARBA" id="ARBA00022553"/>
    </source>
</evidence>
<name>A0A3B1BKW5_9ZZZZ</name>
<dbReference type="PANTHER" id="PTHR45339">
    <property type="entry name" value="HYBRID SIGNAL TRANSDUCTION HISTIDINE KINASE J"/>
    <property type="match status" value="1"/>
</dbReference>
<gene>
    <name evidence="4" type="ORF">MNBD_GAMMA25-1721</name>
</gene>
<evidence type="ECO:0000313" key="4">
    <source>
        <dbReference type="EMBL" id="VAX11280.1"/>
    </source>
</evidence>